<evidence type="ECO:0000256" key="1">
    <source>
        <dbReference type="SAM" id="SignalP"/>
    </source>
</evidence>
<sequence length="88" mass="9607">MNTVNWTLSTLVAALLFMPGCSQNPPMEPVGLAVEEMRQAQTYDAYAADTPRQMRLDGEKAQQVMTGYRSEAQSAKGVQGDIEINIGN</sequence>
<keyword evidence="1" id="KW-0732">Signal</keyword>
<feature type="signal peptide" evidence="1">
    <location>
        <begin position="1"/>
        <end position="24"/>
    </location>
</feature>
<reference evidence="2 3" key="1">
    <citation type="submission" date="2017-01" db="EMBL/GenBank/DDBJ databases">
        <authorList>
            <person name="Mah S.A."/>
            <person name="Swanson W.J."/>
            <person name="Moy G.W."/>
            <person name="Vacquier V.D."/>
        </authorList>
    </citation>
    <scope>NUCLEOTIDE SEQUENCE [LARGE SCALE GENOMIC DNA]</scope>
    <source>
        <strain evidence="2 3">DSM 7027</strain>
    </source>
</reference>
<protein>
    <submittedName>
        <fullName evidence="2">Uncharacterized protein</fullName>
    </submittedName>
</protein>
<dbReference type="STRING" id="49186.SAMN05421647_101361"/>
<dbReference type="RefSeq" id="WP_076460330.1">
    <property type="nucleotide sequence ID" value="NZ_FTMN01000001.1"/>
</dbReference>
<name>A0A1N6NJ87_9GAMM</name>
<feature type="chain" id="PRO_5009937257" evidence="1">
    <location>
        <begin position="25"/>
        <end position="88"/>
    </location>
</feature>
<evidence type="ECO:0000313" key="2">
    <source>
        <dbReference type="EMBL" id="SIP92149.1"/>
    </source>
</evidence>
<keyword evidence="3" id="KW-1185">Reference proteome</keyword>
<dbReference type="Proteomes" id="UP000186895">
    <property type="component" value="Unassembled WGS sequence"/>
</dbReference>
<evidence type="ECO:0000313" key="3">
    <source>
        <dbReference type="Proteomes" id="UP000186895"/>
    </source>
</evidence>
<organism evidence="2 3">
    <name type="scientific">Marinobacterium stanieri</name>
    <dbReference type="NCBI Taxonomy" id="49186"/>
    <lineage>
        <taxon>Bacteria</taxon>
        <taxon>Pseudomonadati</taxon>
        <taxon>Pseudomonadota</taxon>
        <taxon>Gammaproteobacteria</taxon>
        <taxon>Oceanospirillales</taxon>
        <taxon>Oceanospirillaceae</taxon>
        <taxon>Marinobacterium</taxon>
    </lineage>
</organism>
<dbReference type="EMBL" id="FTMN01000001">
    <property type="protein sequence ID" value="SIP92149.1"/>
    <property type="molecule type" value="Genomic_DNA"/>
</dbReference>
<dbReference type="AlphaFoldDB" id="A0A1N6NJ87"/>
<accession>A0A1N6NJ87</accession>
<proteinExistence type="predicted"/>
<gene>
    <name evidence="2" type="ORF">SAMN05421647_101361</name>
</gene>